<evidence type="ECO:0000259" key="9">
    <source>
        <dbReference type="Pfam" id="PF12849"/>
    </source>
</evidence>
<dbReference type="PANTHER" id="PTHR30570:SF4">
    <property type="entry name" value="PHOSPHATE-BINDING PROTEIN PSTS 1"/>
    <property type="match status" value="1"/>
</dbReference>
<dbReference type="InterPro" id="IPR024370">
    <property type="entry name" value="PBP_domain"/>
</dbReference>
<keyword evidence="6" id="KW-0564">Palmitate</keyword>
<keyword evidence="4" id="KW-0592">Phosphate transport</keyword>
<evidence type="ECO:0000256" key="4">
    <source>
        <dbReference type="ARBA" id="ARBA00022592"/>
    </source>
</evidence>
<evidence type="ECO:0000256" key="3">
    <source>
        <dbReference type="ARBA" id="ARBA00011529"/>
    </source>
</evidence>
<reference evidence="11" key="1">
    <citation type="submission" date="2016-04" db="EMBL/GenBank/DDBJ databases">
        <authorList>
            <person name="Antunes L.P."/>
            <person name="Martins L.F."/>
            <person name="Pereira R.V."/>
            <person name="Thomas A.M."/>
            <person name="Barbosa D."/>
            <person name="Nascimento L."/>
            <person name="Silva G.M."/>
            <person name="Condomitti G.W."/>
            <person name="Digiampietri L.A."/>
            <person name="Lombardi K.C."/>
            <person name="Ramos P.L."/>
            <person name="Quaggio R.B."/>
            <person name="Oliveira J.C."/>
            <person name="Pascon R.C."/>
            <person name="Cruz J.B."/>
            <person name="Silva A.M."/>
            <person name="Setubal J.C."/>
        </authorList>
    </citation>
    <scope>NUCLEOTIDE SEQUENCE [LARGE SCALE GENOMIC DNA]</scope>
</reference>
<feature type="signal peptide" evidence="8">
    <location>
        <begin position="1"/>
        <end position="21"/>
    </location>
</feature>
<accession>A0A1Y2T572</accession>
<dbReference type="CDD" id="cd13653">
    <property type="entry name" value="PBP2_phosphate_like_1"/>
    <property type="match status" value="1"/>
</dbReference>
<evidence type="ECO:0000256" key="1">
    <source>
        <dbReference type="ARBA" id="ARBA00002841"/>
    </source>
</evidence>
<proteinExistence type="predicted"/>
<dbReference type="GO" id="GO:0006817">
    <property type="term" value="P:phosphate ion transport"/>
    <property type="evidence" value="ECO:0007669"/>
    <property type="project" value="UniProtKB-KW"/>
</dbReference>
<evidence type="ECO:0000256" key="7">
    <source>
        <dbReference type="ARBA" id="ARBA00023288"/>
    </source>
</evidence>
<evidence type="ECO:0000256" key="6">
    <source>
        <dbReference type="ARBA" id="ARBA00023139"/>
    </source>
</evidence>
<dbReference type="PROSITE" id="PS51257">
    <property type="entry name" value="PROKAR_LIPOPROTEIN"/>
    <property type="match status" value="1"/>
</dbReference>
<sequence length="245" mass="25732">MAVPRSRPLTAVLLLAALVLAGCGSRPKADPNDPLSGTITASGSTALLPLASLAAEIFMEEHLNVTVSVSGGGSYNGLQQVASGAVDIGNSDIPATGELAEVLVEHRVAISPFVIIVHPENPVDGLTMDQLARIFRGEITNWREVGGPDLEVVVVSRPQSSGSRATIVEKVLGGKGDITPQALVQDSNGKVVTTVQYTPGAIGYVDASYFRPSKVKALALDGVTYSPEAVMDGRWPLWTYGYMYT</sequence>
<comment type="caution">
    <text evidence="10">The sequence shown here is derived from an EMBL/GenBank/DDBJ whole genome shotgun (WGS) entry which is preliminary data.</text>
</comment>
<dbReference type="Proteomes" id="UP000194267">
    <property type="component" value="Unassembled WGS sequence"/>
</dbReference>
<keyword evidence="4" id="KW-0813">Transport</keyword>
<evidence type="ECO:0000313" key="11">
    <source>
        <dbReference type="Proteomes" id="UP000194267"/>
    </source>
</evidence>
<feature type="chain" id="PRO_5038639309" evidence="8">
    <location>
        <begin position="22"/>
        <end position="245"/>
    </location>
</feature>
<keyword evidence="5 8" id="KW-0732">Signal</keyword>
<dbReference type="Pfam" id="PF12849">
    <property type="entry name" value="PBP_like_2"/>
    <property type="match status" value="1"/>
</dbReference>
<evidence type="ECO:0000313" key="10">
    <source>
        <dbReference type="EMBL" id="OTA40403.1"/>
    </source>
</evidence>
<name>A0A1Y2T572_SYMTR</name>
<evidence type="ECO:0000256" key="5">
    <source>
        <dbReference type="ARBA" id="ARBA00022729"/>
    </source>
</evidence>
<protein>
    <submittedName>
        <fullName evidence="10">Phosphate-binding protein</fullName>
    </submittedName>
</protein>
<keyword evidence="7" id="KW-0449">Lipoprotein</keyword>
<comment type="subunit">
    <text evidence="3">The complex is composed of two ATP-binding proteins (PstB), two transmembrane proteins (PstC and PstA) and a solute-binding protein (PstS).</text>
</comment>
<gene>
    <name evidence="10" type="ORF">A6D92_18160</name>
</gene>
<comment type="function">
    <text evidence="1">Part of the ABC transporter complex PstSACB involved in phosphate import.</text>
</comment>
<dbReference type="PANTHER" id="PTHR30570">
    <property type="entry name" value="PERIPLASMIC PHOSPHATE BINDING COMPONENT OF PHOSPHATE ABC TRANSPORTER"/>
    <property type="match status" value="1"/>
</dbReference>
<feature type="domain" description="PBP" evidence="9">
    <location>
        <begin position="31"/>
        <end position="228"/>
    </location>
</feature>
<dbReference type="AlphaFoldDB" id="A0A1Y2T572"/>
<dbReference type="InterPro" id="IPR050811">
    <property type="entry name" value="Phosphate_ABC_transporter"/>
</dbReference>
<dbReference type="Gene3D" id="3.40.190.10">
    <property type="entry name" value="Periplasmic binding protein-like II"/>
    <property type="match status" value="2"/>
</dbReference>
<comment type="subcellular location">
    <subcellularLocation>
        <location evidence="2">Cell membrane</location>
        <topology evidence="2">Lipid-anchor</topology>
    </subcellularLocation>
</comment>
<dbReference type="SUPFAM" id="SSF53850">
    <property type="entry name" value="Periplasmic binding protein-like II"/>
    <property type="match status" value="1"/>
</dbReference>
<evidence type="ECO:0000256" key="2">
    <source>
        <dbReference type="ARBA" id="ARBA00004193"/>
    </source>
</evidence>
<dbReference type="GO" id="GO:0005886">
    <property type="term" value="C:plasma membrane"/>
    <property type="evidence" value="ECO:0007669"/>
    <property type="project" value="UniProtKB-SubCell"/>
</dbReference>
<dbReference type="EMBL" id="LWLV01001858">
    <property type="protein sequence ID" value="OTA40403.1"/>
    <property type="molecule type" value="Genomic_DNA"/>
</dbReference>
<feature type="non-terminal residue" evidence="10">
    <location>
        <position position="245"/>
    </location>
</feature>
<evidence type="ECO:0000256" key="8">
    <source>
        <dbReference type="SAM" id="SignalP"/>
    </source>
</evidence>
<organism evidence="10 11">
    <name type="scientific">Symbiobacterium thermophilum</name>
    <dbReference type="NCBI Taxonomy" id="2734"/>
    <lineage>
        <taxon>Bacteria</taxon>
        <taxon>Bacillati</taxon>
        <taxon>Bacillota</taxon>
        <taxon>Clostridia</taxon>
        <taxon>Eubacteriales</taxon>
        <taxon>Symbiobacteriaceae</taxon>
        <taxon>Symbiobacterium</taxon>
    </lineage>
</organism>